<protein>
    <submittedName>
        <fullName evidence="1">Wsv401</fullName>
    </submittedName>
</protein>
<proteinExistence type="predicted"/>
<reference evidence="1" key="1">
    <citation type="submission" date="2017-11" db="EMBL/GenBank/DDBJ databases">
        <authorList>
            <person name="Parrilla Taylor D.P."/>
            <person name="Vibanco-Perez N."/>
            <person name="Duran-Avelar Md.J."/>
            <person name="Gomez-Gil B."/>
            <person name="Llera-Herrera R."/>
            <person name="Vazquez-Juarez R."/>
        </authorList>
    </citation>
    <scope>NUCLEOTIDE SEQUENCE</scope>
    <source>
        <strain evidence="1">GVE05</strain>
    </source>
</reference>
<accession>A0A2U9GCU0</accession>
<evidence type="ECO:0000313" key="1">
    <source>
        <dbReference type="EMBL" id="AWQ62237.1"/>
    </source>
</evidence>
<sequence>MHDVFLSYHLVWSSVLRYISCGGGYTSFHWWERKYYGSILMEDGFLYPHANAMWKILYVSDKGKNMNKLSIHMSYPDI</sequence>
<dbReference type="EMBL" id="MG432478">
    <property type="protein sequence ID" value="AWQ62237.1"/>
    <property type="molecule type" value="Genomic_DNA"/>
</dbReference>
<reference evidence="1" key="2">
    <citation type="journal article" name="FEMS Microbiol. Lett.">
        <title>Molecular variability and genetic structure of white spot syndrome virus strains from northwest Mexico based on the analysis of genomes.</title>
        <authorList>
            <person name="Parrilla-Taylor D.P."/>
            <person name="Vibanco-Perez N."/>
            <person name="Duran-Avelar M.J."/>
            <person name="Gomez-Gil B."/>
            <person name="Llera-Herrera R."/>
            <person name="Vazquez-Juarez R."/>
        </authorList>
    </citation>
    <scope>NUCLEOTIDE SEQUENCE</scope>
    <source>
        <strain evidence="1">GVE05</strain>
    </source>
</reference>
<organismHost>
    <name type="scientific">Crustacea</name>
    <name type="common">crustaceans</name>
    <dbReference type="NCBI Taxonomy" id="6657"/>
</organismHost>
<organism evidence="1">
    <name type="scientific">White spot syndrome virus</name>
    <name type="common">WSSV</name>
    <name type="synonym">White spot bacilliform virus</name>
    <dbReference type="NCBI Taxonomy" id="92652"/>
    <lineage>
        <taxon>Viruses</taxon>
        <taxon>Viruses incertae sedis</taxon>
        <taxon>Naldaviricetes</taxon>
        <taxon>Nimaviridae</taxon>
        <taxon>Whispovirus</taxon>
        <taxon>White spot syndrome virus</taxon>
    </lineage>
</organism>
<name>A0A2U9GCU0_WSSV</name>
<gene>
    <name evidence="1" type="primary">402</name>
</gene>